<dbReference type="AlphaFoldDB" id="A0A318XRV4"/>
<dbReference type="GO" id="GO:0004834">
    <property type="term" value="F:tryptophan synthase activity"/>
    <property type="evidence" value="ECO:0007669"/>
    <property type="project" value="UniProtKB-EC"/>
</dbReference>
<evidence type="ECO:0000256" key="10">
    <source>
        <dbReference type="ARBA" id="ARBA00023141"/>
    </source>
</evidence>
<evidence type="ECO:0000256" key="4">
    <source>
        <dbReference type="ARBA" id="ARBA00009982"/>
    </source>
</evidence>
<reference evidence="14 15" key="1">
    <citation type="submission" date="2018-06" db="EMBL/GenBank/DDBJ databases">
        <title>Genomic Encyclopedia of Type Strains, Phase I: the one thousand microbial genomes (KMG-I) project.</title>
        <authorList>
            <person name="Kyrpides N."/>
        </authorList>
    </citation>
    <scope>NUCLEOTIDE SEQUENCE [LARGE SCALE GENOMIC DNA]</scope>
    <source>
        <strain evidence="14 15">DSM 19573</strain>
    </source>
</reference>
<name>A0A318XRV4_9FIRM</name>
<dbReference type="NCBIfam" id="NF009057">
    <property type="entry name" value="PRK12391.1"/>
    <property type="match status" value="1"/>
</dbReference>
<feature type="domain" description="Tryptophan synthase beta chain-like PALP" evidence="13">
    <location>
        <begin position="91"/>
        <end position="427"/>
    </location>
</feature>
<keyword evidence="9" id="KW-0663">Pyridoxal phosphate</keyword>
<keyword evidence="10" id="KW-0057">Aromatic amino acid biosynthesis</keyword>
<comment type="pathway">
    <text evidence="3">Amino-acid biosynthesis; L-tryptophan biosynthesis; L-tryptophan from chorismate: step 5/5.</text>
</comment>
<dbReference type="InterPro" id="IPR006653">
    <property type="entry name" value="Trp_synth_b_CS"/>
</dbReference>
<dbReference type="EC" id="4.2.1.20" evidence="6"/>
<dbReference type="EMBL" id="QKMR01000001">
    <property type="protein sequence ID" value="PYG90234.1"/>
    <property type="molecule type" value="Genomic_DNA"/>
</dbReference>
<dbReference type="PIRSF" id="PIRSF500824">
    <property type="entry name" value="TrpB_prok"/>
    <property type="match status" value="1"/>
</dbReference>
<keyword evidence="11" id="KW-0456">Lyase</keyword>
<evidence type="ECO:0000256" key="5">
    <source>
        <dbReference type="ARBA" id="ARBA00011270"/>
    </source>
</evidence>
<evidence type="ECO:0000256" key="9">
    <source>
        <dbReference type="ARBA" id="ARBA00022898"/>
    </source>
</evidence>
<keyword evidence="8" id="KW-0822">Tryptophan biosynthesis</keyword>
<evidence type="ECO:0000256" key="11">
    <source>
        <dbReference type="ARBA" id="ARBA00023239"/>
    </source>
</evidence>
<comment type="catalytic activity">
    <reaction evidence="12">
        <text>(1S,2R)-1-C-(indol-3-yl)glycerol 3-phosphate + L-serine = D-glyceraldehyde 3-phosphate + L-tryptophan + H2O</text>
        <dbReference type="Rhea" id="RHEA:10532"/>
        <dbReference type="ChEBI" id="CHEBI:15377"/>
        <dbReference type="ChEBI" id="CHEBI:33384"/>
        <dbReference type="ChEBI" id="CHEBI:57912"/>
        <dbReference type="ChEBI" id="CHEBI:58866"/>
        <dbReference type="ChEBI" id="CHEBI:59776"/>
        <dbReference type="EC" id="4.2.1.20"/>
    </reaction>
</comment>
<comment type="subunit">
    <text evidence="5">Tetramer of two alpha and two beta chains.</text>
</comment>
<dbReference type="SUPFAM" id="SSF53686">
    <property type="entry name" value="Tryptophan synthase beta subunit-like PLP-dependent enzymes"/>
    <property type="match status" value="1"/>
</dbReference>
<evidence type="ECO:0000256" key="12">
    <source>
        <dbReference type="ARBA" id="ARBA00049047"/>
    </source>
</evidence>
<comment type="cofactor">
    <cofactor evidence="1">
        <name>pyridoxal 5'-phosphate</name>
        <dbReference type="ChEBI" id="CHEBI:597326"/>
    </cofactor>
</comment>
<dbReference type="RefSeq" id="WP_340162524.1">
    <property type="nucleotide sequence ID" value="NZ_QKMR01000001.1"/>
</dbReference>
<organism evidence="14 15">
    <name type="scientific">Ruminiclostridium sufflavum DSM 19573</name>
    <dbReference type="NCBI Taxonomy" id="1121337"/>
    <lineage>
        <taxon>Bacteria</taxon>
        <taxon>Bacillati</taxon>
        <taxon>Bacillota</taxon>
        <taxon>Clostridia</taxon>
        <taxon>Eubacteriales</taxon>
        <taxon>Oscillospiraceae</taxon>
        <taxon>Ruminiclostridium</taxon>
    </lineage>
</organism>
<sequence>MYVKAVHLGLILRNIMMNNRFAGKKGIPEYWYNITADFPEMYVPSIDPATNKSVTAESLSKIYPESLVEQELNTRDRFIPIPEELLKMYQTWRPTPLVRAYNLEKYLQTKCRIFYKYEGVSPIGSHKANSAVAQAYYCKRAGFKNVVAETGAGQWGSAISMASAFFGLNSTVFMVKNSFDSKPARRIMMQTFGAEVLSSPTNRTSVGRDILQKNPSFQGSLGVAIGEAVESALNDKNTAYSLGSAMNFVCLHQTIIGSELKNQLESLDIKPNYIISCIGGGSSFAGIAFPFLPEKVRRKWDLNFIAVESNAVPSATKGAYTYDYGDSARLTPLSKMYTLGHEFAAPVIHSGGLRYHGLSPLVSKFILDGHATARAYSQLDIYNAAKLFAKCEGYIPAPESAHSIKAAIDVAAEHKNEEKNIIFCLTGHGFFDLAGYEKFNSGNMEDSSSPNESIRESLEKLQKSVGISAYGQETACASAVSGNTGFDSWWDKHFGGQQEERNASFAVSTGQKAVRNDLHNVLTEKKISDALRDNQTEIHVARSCVITPLAQELIKRSGIGIKYE</sequence>
<evidence type="ECO:0000256" key="7">
    <source>
        <dbReference type="ARBA" id="ARBA00022605"/>
    </source>
</evidence>
<keyword evidence="7" id="KW-0028">Amino-acid biosynthesis</keyword>
<comment type="similarity">
    <text evidence="4">Belongs to the TrpB family.</text>
</comment>
<evidence type="ECO:0000256" key="1">
    <source>
        <dbReference type="ARBA" id="ARBA00001933"/>
    </source>
</evidence>
<protein>
    <recommendedName>
        <fullName evidence="6">tryptophan synthase</fullName>
        <ecNumber evidence="6">4.2.1.20</ecNumber>
    </recommendedName>
</protein>
<dbReference type="NCBIfam" id="TIGR01415">
    <property type="entry name" value="trpB_rel"/>
    <property type="match status" value="1"/>
</dbReference>
<dbReference type="Proteomes" id="UP000248132">
    <property type="component" value="Unassembled WGS sequence"/>
</dbReference>
<dbReference type="InterPro" id="IPR001926">
    <property type="entry name" value="TrpB-like_PALP"/>
</dbReference>
<dbReference type="InterPro" id="IPR036052">
    <property type="entry name" value="TrpB-like_PALP_sf"/>
</dbReference>
<comment type="function">
    <text evidence="2">The beta subunit is responsible for the synthesis of L-tryptophan from indole and L-serine.</text>
</comment>
<dbReference type="GO" id="GO:0005737">
    <property type="term" value="C:cytoplasm"/>
    <property type="evidence" value="ECO:0007669"/>
    <property type="project" value="TreeGrafter"/>
</dbReference>
<dbReference type="GO" id="GO:0030170">
    <property type="term" value="F:pyridoxal phosphate binding"/>
    <property type="evidence" value="ECO:0007669"/>
    <property type="project" value="InterPro"/>
</dbReference>
<evidence type="ECO:0000256" key="3">
    <source>
        <dbReference type="ARBA" id="ARBA00004733"/>
    </source>
</evidence>
<keyword evidence="15" id="KW-1185">Reference proteome</keyword>
<dbReference type="PROSITE" id="PS00168">
    <property type="entry name" value="TRP_SYNTHASE_BETA"/>
    <property type="match status" value="1"/>
</dbReference>
<dbReference type="Pfam" id="PF00291">
    <property type="entry name" value="PALP"/>
    <property type="match status" value="1"/>
</dbReference>
<evidence type="ECO:0000313" key="14">
    <source>
        <dbReference type="EMBL" id="PYG90234.1"/>
    </source>
</evidence>
<gene>
    <name evidence="14" type="ORF">LY28_00114</name>
</gene>
<dbReference type="InterPro" id="IPR006316">
    <property type="entry name" value="Trp_synth_b-like"/>
</dbReference>
<dbReference type="UniPathway" id="UPA00035">
    <property type="reaction ID" value="UER00044"/>
</dbReference>
<dbReference type="GO" id="GO:0052684">
    <property type="term" value="F:L-serine hydro-lyase (adding indole, L-tryptophan-forming) activity"/>
    <property type="evidence" value="ECO:0007669"/>
    <property type="project" value="TreeGrafter"/>
</dbReference>
<dbReference type="PANTHER" id="PTHR48077:SF6">
    <property type="entry name" value="TRYPTOPHAN SYNTHASE"/>
    <property type="match status" value="1"/>
</dbReference>
<evidence type="ECO:0000256" key="8">
    <source>
        <dbReference type="ARBA" id="ARBA00022822"/>
    </source>
</evidence>
<dbReference type="PIRSF" id="PIRSF001413">
    <property type="entry name" value="Trp_syn_beta"/>
    <property type="match status" value="1"/>
</dbReference>
<dbReference type="InterPro" id="IPR023026">
    <property type="entry name" value="Trp_synth_beta/beta-like"/>
</dbReference>
<accession>A0A318XRV4</accession>
<evidence type="ECO:0000256" key="6">
    <source>
        <dbReference type="ARBA" id="ARBA00012043"/>
    </source>
</evidence>
<comment type="caution">
    <text evidence="14">The sequence shown here is derived from an EMBL/GenBank/DDBJ whole genome shotgun (WGS) entry which is preliminary data.</text>
</comment>
<evidence type="ECO:0000259" key="13">
    <source>
        <dbReference type="Pfam" id="PF00291"/>
    </source>
</evidence>
<evidence type="ECO:0000313" key="15">
    <source>
        <dbReference type="Proteomes" id="UP000248132"/>
    </source>
</evidence>
<dbReference type="PANTHER" id="PTHR48077">
    <property type="entry name" value="TRYPTOPHAN SYNTHASE-RELATED"/>
    <property type="match status" value="1"/>
</dbReference>
<proteinExistence type="inferred from homology"/>
<evidence type="ECO:0000256" key="2">
    <source>
        <dbReference type="ARBA" id="ARBA00002786"/>
    </source>
</evidence>
<dbReference type="Gene3D" id="3.40.50.1100">
    <property type="match status" value="2"/>
</dbReference>